<feature type="active site" evidence="1">
    <location>
        <position position="297"/>
    </location>
</feature>
<proteinExistence type="inferred from homology"/>
<dbReference type="GO" id="GO:0030163">
    <property type="term" value="P:protein catabolic process"/>
    <property type="evidence" value="ECO:0007669"/>
    <property type="project" value="InterPro"/>
</dbReference>
<dbReference type="Gene3D" id="2.30.42.10">
    <property type="match status" value="1"/>
</dbReference>
<dbReference type="GO" id="GO:0005524">
    <property type="term" value="F:ATP binding"/>
    <property type="evidence" value="ECO:0007669"/>
    <property type="project" value="InterPro"/>
</dbReference>
<feature type="active site" evidence="1">
    <location>
        <position position="252"/>
    </location>
</feature>
<dbReference type="Pfam" id="PF13180">
    <property type="entry name" value="PDZ_2"/>
    <property type="match status" value="1"/>
</dbReference>
<dbReference type="InterPro" id="IPR036034">
    <property type="entry name" value="PDZ_sf"/>
</dbReference>
<keyword evidence="1" id="KW-0720">Serine protease</keyword>
<dbReference type="GO" id="GO:0004176">
    <property type="term" value="F:ATP-dependent peptidase activity"/>
    <property type="evidence" value="ECO:0007669"/>
    <property type="project" value="UniProtKB-UniRule"/>
</dbReference>
<dbReference type="RefSeq" id="WP_172890833.1">
    <property type="nucleotide sequence ID" value="NZ_AP017312.1"/>
</dbReference>
<keyword evidence="1 2" id="KW-0378">Hydrolase</keyword>
<dbReference type="GO" id="GO:0004252">
    <property type="term" value="F:serine-type endopeptidase activity"/>
    <property type="evidence" value="ECO:0007669"/>
    <property type="project" value="UniProtKB-UniRule"/>
</dbReference>
<dbReference type="SMART" id="SM00228">
    <property type="entry name" value="PDZ"/>
    <property type="match status" value="1"/>
</dbReference>
<dbReference type="EC" id="3.4.21.53" evidence="1"/>
<dbReference type="PANTHER" id="PTHR10046">
    <property type="entry name" value="ATP DEPENDENT LON PROTEASE FAMILY MEMBER"/>
    <property type="match status" value="1"/>
</dbReference>
<dbReference type="KEGG" id="asoc:CB4_01729"/>
<dbReference type="GO" id="GO:0006508">
    <property type="term" value="P:proteolysis"/>
    <property type="evidence" value="ECO:0007669"/>
    <property type="project" value="UniProtKB-KW"/>
</dbReference>
<reference evidence="2 3" key="1">
    <citation type="submission" date="2015-12" db="EMBL/GenBank/DDBJ databases">
        <title>Genome sequence of Aneurinibacillus soli.</title>
        <authorList>
            <person name="Lee J.S."/>
            <person name="Lee K.C."/>
            <person name="Kim K.K."/>
            <person name="Lee B.W."/>
        </authorList>
    </citation>
    <scope>NUCLEOTIDE SEQUENCE [LARGE SCALE GENOMIC DNA]</scope>
    <source>
        <strain evidence="2 3">CB4</strain>
    </source>
</reference>
<dbReference type="Proteomes" id="UP000217696">
    <property type="component" value="Chromosome"/>
</dbReference>
<comment type="similarity">
    <text evidence="1">Belongs to the peptidase S16 family.</text>
</comment>
<dbReference type="InterPro" id="IPR008269">
    <property type="entry name" value="Lon_proteolytic"/>
</dbReference>
<dbReference type="NCBIfam" id="NF041438">
    <property type="entry name" value="SepM_fam_S16"/>
    <property type="match status" value="1"/>
</dbReference>
<dbReference type="SUPFAM" id="SSF50156">
    <property type="entry name" value="PDZ domain-like"/>
    <property type="match status" value="1"/>
</dbReference>
<dbReference type="PROSITE" id="PS51786">
    <property type="entry name" value="LON_PROTEOLYTIC"/>
    <property type="match status" value="1"/>
</dbReference>
<dbReference type="PROSITE" id="PS50106">
    <property type="entry name" value="PDZ"/>
    <property type="match status" value="1"/>
</dbReference>
<dbReference type="AlphaFoldDB" id="A0A0U5C6C8"/>
<dbReference type="Gene3D" id="3.30.230.10">
    <property type="match status" value="1"/>
</dbReference>
<sequence>MNRRRRFGNSRWGAFGIGALIVVILFGIALCPTSYYIIRPGSAIELQPIVTVEGEAKDEKGTLMLTTVRMGPANVLGYVVGKLDPYTELRKEETVKSPYETDEQYNERELLDMKNSQQNAMMVAFRKAGLPVTVTEKGALVVFFVPNMPAKQYLQIGDVITKVGGASVRNSKQLLDVLHQYKAGDTAKLTLMRDGKQITASVPLKPLPVAAGEKPRAGIGIAYPDPDGPMTARDVRVPKKVEIQSESIGGPSAGLMFTLEILSQLTPGDLTKGYRIAGTGTIRQDGTVGPIGGAYHKVRAAEKMNADIFFAPNNEVKPNSKMISNYVEAKEEAEKLGMKVKVVPVRTVDDALNYLKSLPPKA</sequence>
<accession>A0A0U5C6C8</accession>
<evidence type="ECO:0000313" key="3">
    <source>
        <dbReference type="Proteomes" id="UP000217696"/>
    </source>
</evidence>
<dbReference type="InterPro" id="IPR001478">
    <property type="entry name" value="PDZ"/>
</dbReference>
<dbReference type="SUPFAM" id="SSF54211">
    <property type="entry name" value="Ribosomal protein S5 domain 2-like"/>
    <property type="match status" value="1"/>
</dbReference>
<evidence type="ECO:0000313" key="2">
    <source>
        <dbReference type="EMBL" id="BAU27555.1"/>
    </source>
</evidence>
<evidence type="ECO:0000256" key="1">
    <source>
        <dbReference type="PROSITE-ProRule" id="PRU01122"/>
    </source>
</evidence>
<dbReference type="Pfam" id="PF05362">
    <property type="entry name" value="Lon_C"/>
    <property type="match status" value="1"/>
</dbReference>
<dbReference type="EMBL" id="AP017312">
    <property type="protein sequence ID" value="BAU27555.1"/>
    <property type="molecule type" value="Genomic_DNA"/>
</dbReference>
<protein>
    <recommendedName>
        <fullName evidence="1">endopeptidase La</fullName>
        <ecNumber evidence="1">3.4.21.53</ecNumber>
    </recommendedName>
</protein>
<keyword evidence="1 2" id="KW-0645">Protease</keyword>
<dbReference type="InterPro" id="IPR014721">
    <property type="entry name" value="Ribsml_uS5_D2-typ_fold_subgr"/>
</dbReference>
<organism evidence="2 3">
    <name type="scientific">Aneurinibacillus soli</name>
    <dbReference type="NCBI Taxonomy" id="1500254"/>
    <lineage>
        <taxon>Bacteria</taxon>
        <taxon>Bacillati</taxon>
        <taxon>Bacillota</taxon>
        <taxon>Bacilli</taxon>
        <taxon>Bacillales</taxon>
        <taxon>Paenibacillaceae</taxon>
        <taxon>Aneurinibacillus group</taxon>
        <taxon>Aneurinibacillus</taxon>
    </lineage>
</organism>
<name>A0A0U5C6C8_9BACL</name>
<keyword evidence="3" id="KW-1185">Reference proteome</keyword>
<dbReference type="InterPro" id="IPR027065">
    <property type="entry name" value="Lon_Prtase"/>
</dbReference>
<comment type="catalytic activity">
    <reaction evidence="1">
        <text>Hydrolysis of proteins in presence of ATP.</text>
        <dbReference type="EC" id="3.4.21.53"/>
    </reaction>
</comment>
<gene>
    <name evidence="2" type="primary">htrA_1</name>
    <name evidence="2" type="ORF">CB4_01729</name>
</gene>
<dbReference type="InterPro" id="IPR020568">
    <property type="entry name" value="Ribosomal_Su5_D2-typ_SF"/>
</dbReference>